<evidence type="ECO:0008006" key="7">
    <source>
        <dbReference type="Google" id="ProtNLM"/>
    </source>
</evidence>
<sequence length="302" mass="32367">MPRRPALELAADARTARAALRPGTGRTARPARRSTGARAVGQLAAGACHGNPGLLGQPATTGDRHRTLRPDHRHVPRPRRRPVLHRRQVPKPVRGGTDMAKSATALATPTIDDENVLDRPEPPPETPTNTADDSGDSARRRTGRITLAAIVFLGALMLAGTVLGVRSWNDWRTTETAATRDVTILDTAAQMATNLVTLRHQSLDEDIQKVSDGTTGPFHDQFTTSSGGFGDVLNQGQVESTGEVKSAGIVDATDDHATVLAAVTSTVKNTEAPDGEMRVYRMKMTLDLVDGRWLVSNVEFVA</sequence>
<keyword evidence="2 4" id="KW-0472">Membrane</keyword>
<dbReference type="AlphaFoldDB" id="A0A098BG09"/>
<accession>A0A098BG09</accession>
<protein>
    <recommendedName>
        <fullName evidence="7">Mce-associated membrane protein</fullName>
    </recommendedName>
</protein>
<reference evidence="5 6" key="1">
    <citation type="journal article" date="2014" name="Genome Announc.">
        <title>Draft Genome Sequence of Propane- and Butane-Oxidizing Actinobacterium Rhodococcus ruber IEGM 231.</title>
        <authorList>
            <person name="Ivshina I.B."/>
            <person name="Kuyukina M.S."/>
            <person name="Krivoruchko A.V."/>
            <person name="Barbe V."/>
            <person name="Fischer C."/>
        </authorList>
    </citation>
    <scope>NUCLEOTIDE SEQUENCE [LARGE SCALE GENOMIC DNA]</scope>
</reference>
<dbReference type="GO" id="GO:0016020">
    <property type="term" value="C:membrane"/>
    <property type="evidence" value="ECO:0007669"/>
    <property type="project" value="UniProtKB-SubCell"/>
</dbReference>
<evidence type="ECO:0000256" key="4">
    <source>
        <dbReference type="SAM" id="Phobius"/>
    </source>
</evidence>
<feature type="region of interest" description="Disordered" evidence="3">
    <location>
        <begin position="48"/>
        <end position="138"/>
    </location>
</feature>
<feature type="compositionally biased region" description="Basic residues" evidence="3">
    <location>
        <begin position="71"/>
        <end position="89"/>
    </location>
</feature>
<keyword evidence="4" id="KW-0812">Transmembrane</keyword>
<organism evidence="5 6">
    <name type="scientific">Rhodococcus ruber</name>
    <dbReference type="NCBI Taxonomy" id="1830"/>
    <lineage>
        <taxon>Bacteria</taxon>
        <taxon>Bacillati</taxon>
        <taxon>Actinomycetota</taxon>
        <taxon>Actinomycetes</taxon>
        <taxon>Mycobacteriales</taxon>
        <taxon>Nocardiaceae</taxon>
        <taxon>Rhodococcus</taxon>
    </lineage>
</organism>
<evidence type="ECO:0000313" key="6">
    <source>
        <dbReference type="Proteomes" id="UP000042997"/>
    </source>
</evidence>
<dbReference type="EMBL" id="CCSD01000030">
    <property type="protein sequence ID" value="CDZ87132.1"/>
    <property type="molecule type" value="Genomic_DNA"/>
</dbReference>
<name>A0A098BG09_9NOCA</name>
<evidence type="ECO:0000256" key="2">
    <source>
        <dbReference type="ARBA" id="ARBA00023136"/>
    </source>
</evidence>
<feature type="transmembrane region" description="Helical" evidence="4">
    <location>
        <begin position="145"/>
        <end position="165"/>
    </location>
</feature>
<dbReference type="Proteomes" id="UP000042997">
    <property type="component" value="Unassembled WGS sequence"/>
</dbReference>
<dbReference type="PANTHER" id="PTHR37042">
    <property type="entry name" value="OUTER MEMBRANE PROTEIN RV1973"/>
    <property type="match status" value="1"/>
</dbReference>
<evidence type="ECO:0000256" key="3">
    <source>
        <dbReference type="SAM" id="MobiDB-lite"/>
    </source>
</evidence>
<comment type="subcellular location">
    <subcellularLocation>
        <location evidence="1">Membrane</location>
    </subcellularLocation>
</comment>
<evidence type="ECO:0000313" key="5">
    <source>
        <dbReference type="EMBL" id="CDZ87132.1"/>
    </source>
</evidence>
<keyword evidence="4" id="KW-1133">Transmembrane helix</keyword>
<gene>
    <name evidence="5" type="ORF">RHRU231_210058</name>
</gene>
<evidence type="ECO:0000256" key="1">
    <source>
        <dbReference type="ARBA" id="ARBA00004370"/>
    </source>
</evidence>
<dbReference type="PANTHER" id="PTHR37042:SF4">
    <property type="entry name" value="OUTER MEMBRANE PROTEIN RV1973"/>
    <property type="match status" value="1"/>
</dbReference>
<proteinExistence type="predicted"/>